<evidence type="ECO:0000256" key="1">
    <source>
        <dbReference type="SAM" id="MobiDB-lite"/>
    </source>
</evidence>
<dbReference type="EMBL" id="JAHUTJ010009540">
    <property type="protein sequence ID" value="MED6267877.1"/>
    <property type="molecule type" value="Genomic_DNA"/>
</dbReference>
<evidence type="ECO:0000313" key="3">
    <source>
        <dbReference type="Proteomes" id="UP001352852"/>
    </source>
</evidence>
<evidence type="ECO:0000313" key="2">
    <source>
        <dbReference type="EMBL" id="MED6267877.1"/>
    </source>
</evidence>
<feature type="region of interest" description="Disordered" evidence="1">
    <location>
        <begin position="1"/>
        <end position="28"/>
    </location>
</feature>
<name>A0ABU7CYW7_9TELE</name>
<feature type="compositionally biased region" description="Pro residues" evidence="1">
    <location>
        <begin position="1"/>
        <end position="13"/>
    </location>
</feature>
<accession>A0ABU7CYW7</accession>
<sequence>MNEPSPHPDPVPGFVPDGFMDEQPPHPEPVSGPVPEWFLDEPPPHLILFLVLFRRGPKPSQPHTLFLSMRGSWMDCLHSLLLFPVLSRRAPRTNCLPPWFPFRRSSWRTCLHFLFLSLRGVRTHPLRLLCLVGDLQGLAEGPSSLCTTPLSSAVGSPGPATGCQFIGSYVTGLLIACPYVAHLLYRMNFWSKSQASSLKENHEHCGGGAGPHDTMKTSLQVLRCQLLRQRSHRHFPTNLLGGDKPGPL</sequence>
<keyword evidence="3" id="KW-1185">Reference proteome</keyword>
<comment type="caution">
    <text evidence="2">The sequence shown here is derived from an EMBL/GenBank/DDBJ whole genome shotgun (WGS) entry which is preliminary data.</text>
</comment>
<reference evidence="2 3" key="1">
    <citation type="submission" date="2021-06" db="EMBL/GenBank/DDBJ databases">
        <authorList>
            <person name="Palmer J.M."/>
        </authorList>
    </citation>
    <scope>NUCLEOTIDE SEQUENCE [LARGE SCALE GENOMIC DNA]</scope>
    <source>
        <strain evidence="2 3">CL_MEX2019</strain>
        <tissue evidence="2">Muscle</tissue>
    </source>
</reference>
<protein>
    <submittedName>
        <fullName evidence="2">Uncharacterized protein</fullName>
    </submittedName>
</protein>
<proteinExistence type="predicted"/>
<organism evidence="2 3">
    <name type="scientific">Characodon lateralis</name>
    <dbReference type="NCBI Taxonomy" id="208331"/>
    <lineage>
        <taxon>Eukaryota</taxon>
        <taxon>Metazoa</taxon>
        <taxon>Chordata</taxon>
        <taxon>Craniata</taxon>
        <taxon>Vertebrata</taxon>
        <taxon>Euteleostomi</taxon>
        <taxon>Actinopterygii</taxon>
        <taxon>Neopterygii</taxon>
        <taxon>Teleostei</taxon>
        <taxon>Neoteleostei</taxon>
        <taxon>Acanthomorphata</taxon>
        <taxon>Ovalentaria</taxon>
        <taxon>Atherinomorphae</taxon>
        <taxon>Cyprinodontiformes</taxon>
        <taxon>Goodeidae</taxon>
        <taxon>Characodon</taxon>
    </lineage>
</organism>
<dbReference type="Proteomes" id="UP001352852">
    <property type="component" value="Unassembled WGS sequence"/>
</dbReference>
<feature type="non-terminal residue" evidence="2">
    <location>
        <position position="248"/>
    </location>
</feature>
<gene>
    <name evidence="2" type="ORF">CHARACLAT_016539</name>
</gene>